<comment type="similarity">
    <text evidence="2">Belongs to the G-protein coupled receptor 3 family.</text>
</comment>
<evidence type="ECO:0000256" key="10">
    <source>
        <dbReference type="ARBA" id="ARBA00023180"/>
    </source>
</evidence>
<evidence type="ECO:0000256" key="5">
    <source>
        <dbReference type="ARBA" id="ARBA00022729"/>
    </source>
</evidence>
<feature type="transmembrane region" description="Helical" evidence="12">
    <location>
        <begin position="646"/>
        <end position="669"/>
    </location>
</feature>
<dbReference type="Gene3D" id="3.40.50.2300">
    <property type="match status" value="4"/>
</dbReference>
<dbReference type="RefSeq" id="XP_025031858.1">
    <property type="nucleotide sequence ID" value="XM_025176090.1"/>
</dbReference>
<dbReference type="InterPro" id="IPR000337">
    <property type="entry name" value="GPCR_3"/>
</dbReference>
<dbReference type="InterPro" id="IPR038550">
    <property type="entry name" value="GPCR_3_9-Cys_sf"/>
</dbReference>
<dbReference type="KEGG" id="pbi:112542679"/>
<organism evidence="14 15">
    <name type="scientific">Python bivittatus</name>
    <name type="common">Burmese python</name>
    <name type="synonym">Python molurus bivittatus</name>
    <dbReference type="NCBI Taxonomy" id="176946"/>
    <lineage>
        <taxon>Eukaryota</taxon>
        <taxon>Metazoa</taxon>
        <taxon>Chordata</taxon>
        <taxon>Craniata</taxon>
        <taxon>Vertebrata</taxon>
        <taxon>Euteleostomi</taxon>
        <taxon>Lepidosauria</taxon>
        <taxon>Squamata</taxon>
        <taxon>Bifurcata</taxon>
        <taxon>Unidentata</taxon>
        <taxon>Episquamata</taxon>
        <taxon>Toxicofera</taxon>
        <taxon>Serpentes</taxon>
        <taxon>Henophidia</taxon>
        <taxon>Pythonidae</taxon>
        <taxon>Python</taxon>
    </lineage>
</organism>
<comment type="subcellular location">
    <subcellularLocation>
        <location evidence="1">Cell membrane</location>
        <topology evidence="1">Multi-pass membrane protein</topology>
    </subcellularLocation>
</comment>
<dbReference type="GO" id="GO:0004930">
    <property type="term" value="F:G protein-coupled receptor activity"/>
    <property type="evidence" value="ECO:0007669"/>
    <property type="project" value="UniProtKB-KW"/>
</dbReference>
<dbReference type="InterPro" id="IPR017979">
    <property type="entry name" value="GPCR_3_CS"/>
</dbReference>
<dbReference type="SUPFAM" id="SSF57184">
    <property type="entry name" value="Growth factor receptor domain"/>
    <property type="match status" value="1"/>
</dbReference>
<evidence type="ECO:0000256" key="6">
    <source>
        <dbReference type="ARBA" id="ARBA00022989"/>
    </source>
</evidence>
<dbReference type="GO" id="GO:0005886">
    <property type="term" value="C:plasma membrane"/>
    <property type="evidence" value="ECO:0007669"/>
    <property type="project" value="UniProtKB-SubCell"/>
</dbReference>
<keyword evidence="4 12" id="KW-0812">Transmembrane</keyword>
<dbReference type="Pfam" id="PF01094">
    <property type="entry name" value="ANF_receptor"/>
    <property type="match status" value="1"/>
</dbReference>
<keyword evidence="10" id="KW-0325">Glycoprotein</keyword>
<name>A0A9F5J817_PYTBI</name>
<gene>
    <name evidence="15" type="primary">LOC112542679</name>
</gene>
<feature type="transmembrane region" description="Helical" evidence="12">
    <location>
        <begin position="557"/>
        <end position="582"/>
    </location>
</feature>
<dbReference type="SUPFAM" id="SSF53822">
    <property type="entry name" value="Periplasmic binding protein-like I"/>
    <property type="match status" value="2"/>
</dbReference>
<dbReference type="FunFam" id="2.10.50.30:FF:000002">
    <property type="entry name" value="Vomeronasal 2 receptor, h1"/>
    <property type="match status" value="1"/>
</dbReference>
<dbReference type="InterPro" id="IPR011500">
    <property type="entry name" value="GPCR_3_9-Cys_dom"/>
</dbReference>
<evidence type="ECO:0000256" key="7">
    <source>
        <dbReference type="ARBA" id="ARBA00023040"/>
    </source>
</evidence>
<dbReference type="InterPro" id="IPR001828">
    <property type="entry name" value="ANF_lig-bd_rcpt"/>
</dbReference>
<keyword evidence="11" id="KW-0807">Transducer</keyword>
<keyword evidence="5" id="KW-0732">Signal</keyword>
<keyword evidence="7" id="KW-0297">G-protein coupled receptor</keyword>
<dbReference type="OMA" id="MEWPNER"/>
<evidence type="ECO:0000313" key="15">
    <source>
        <dbReference type="RefSeq" id="XP_025031858.1"/>
    </source>
</evidence>
<reference evidence="15" key="1">
    <citation type="submission" date="2025-08" db="UniProtKB">
        <authorList>
            <consortium name="RefSeq"/>
        </authorList>
    </citation>
    <scope>IDENTIFICATION</scope>
    <source>
        <tissue evidence="15">Liver</tissue>
    </source>
</reference>
<dbReference type="InterPro" id="IPR017978">
    <property type="entry name" value="GPCR_3_C"/>
</dbReference>
<feature type="transmembrane region" description="Helical" evidence="12">
    <location>
        <begin position="525"/>
        <end position="545"/>
    </location>
</feature>
<dbReference type="AlphaFoldDB" id="A0A9F5J817"/>
<feature type="transmembrane region" description="Helical" evidence="12">
    <location>
        <begin position="486"/>
        <end position="513"/>
    </location>
</feature>
<dbReference type="PRINTS" id="PR00248">
    <property type="entry name" value="GPCRMGR"/>
</dbReference>
<dbReference type="Pfam" id="PF07562">
    <property type="entry name" value="NCD3G"/>
    <property type="match status" value="1"/>
</dbReference>
<dbReference type="CDD" id="cd15283">
    <property type="entry name" value="7tmC_V2R_pheromone"/>
    <property type="match status" value="1"/>
</dbReference>
<keyword evidence="3" id="KW-1003">Cell membrane</keyword>
<keyword evidence="6 12" id="KW-1133">Transmembrane helix</keyword>
<dbReference type="InterPro" id="IPR000068">
    <property type="entry name" value="GPCR_3_Ca_sens_rcpt-rel"/>
</dbReference>
<keyword evidence="8 12" id="KW-0472">Membrane</keyword>
<dbReference type="InterPro" id="IPR028082">
    <property type="entry name" value="Peripla_BP_I"/>
</dbReference>
<feature type="transmembrane region" description="Helical" evidence="12">
    <location>
        <begin position="707"/>
        <end position="729"/>
    </location>
</feature>
<dbReference type="Pfam" id="PF00003">
    <property type="entry name" value="7tm_3"/>
    <property type="match status" value="1"/>
</dbReference>
<dbReference type="Proteomes" id="UP000695026">
    <property type="component" value="Unplaced"/>
</dbReference>
<evidence type="ECO:0000259" key="13">
    <source>
        <dbReference type="PROSITE" id="PS50259"/>
    </source>
</evidence>
<evidence type="ECO:0000256" key="8">
    <source>
        <dbReference type="ARBA" id="ARBA00023136"/>
    </source>
</evidence>
<feature type="transmembrane region" description="Helical" evidence="12">
    <location>
        <begin position="681"/>
        <end position="701"/>
    </location>
</feature>
<dbReference type="PANTHER" id="PTHR24061:SF599">
    <property type="entry name" value="G-PROTEIN COUPLED RECEPTORS FAMILY 3 PROFILE DOMAIN-CONTAINING PROTEIN"/>
    <property type="match status" value="1"/>
</dbReference>
<sequence length="755" mass="84798">MLGTYKIPQTSFTCSYTKDAFSIKFWRRCKEREELETLPQEIIGRILSRDNYFIYNTIWAVARALHAAYLSRSKRTKIKGGKNLETPSLKAWQLHPFFQNSQFYNNSIEGVYLDEKGELASDLDIVNWVIFSNMSVSKVRFGSLERQESQDVTFMINPNGIAEMEGLNKIAIQEINQSPLSLPNISLGYTIHDNYFDPRMTSEVLLDLLSVGEANVPNYSCGDKKNILVVLEGTDSDYSIQISTMLGIYKIPQTVPKEGVQYLGIIKLLQHFKWTLIGLIVADTDNGEQFIRTFKPVLIQNNICVVFSQTISLDIENLELDARFADDAFLCSYAKHPLAVKGWTRCREKEKVEILPQGVVERILAVDTYNIYSAVWDVVTSINAAYSSRSKRMVMKHKKRLEGEKLQPWQPLPPSRCVESCQSGFMKVAQEGKPTCCYDCIPCAEGTVSTLEDAEQCTQCSKDQHTNKYRNQCIPKKVNFLSYKDYVGIILASIAMFLALTTGFVLGIFIKFLETPIVKANNRDLSYILLVSILLSFLTTFLFIGQPRKATCLLQQTAFSIIFSVAVSSVLAKTIMVVLAFLATKPGNRVRRWLGRSLANSIILCCSSIQVIICSIWLGVSAPFPASDMQSHLGEIVLKCNEGSIAMFYTALGYMGFLAAICFTVAFLAKNLPGAFNEAKLITFSMLVFCSVWVSFVPTYLSTKGKYMVTVQIFSILASSAGLLGCIFFPKCYIIILRPDLNTKELLTTARKVKI</sequence>
<evidence type="ECO:0000313" key="14">
    <source>
        <dbReference type="Proteomes" id="UP000695026"/>
    </source>
</evidence>
<evidence type="ECO:0000256" key="2">
    <source>
        <dbReference type="ARBA" id="ARBA00007242"/>
    </source>
</evidence>
<evidence type="ECO:0000256" key="1">
    <source>
        <dbReference type="ARBA" id="ARBA00004651"/>
    </source>
</evidence>
<dbReference type="PROSITE" id="PS00981">
    <property type="entry name" value="G_PROTEIN_RECEP_F3_3"/>
    <property type="match status" value="1"/>
</dbReference>
<feature type="domain" description="G-protein coupled receptors family 3 profile" evidence="13">
    <location>
        <begin position="487"/>
        <end position="751"/>
    </location>
</feature>
<dbReference type="OrthoDB" id="10405081at2759"/>
<keyword evidence="14" id="KW-1185">Reference proteome</keyword>
<dbReference type="GeneID" id="112542679"/>
<accession>A0A9F5J817</accession>
<evidence type="ECO:0000256" key="4">
    <source>
        <dbReference type="ARBA" id="ARBA00022692"/>
    </source>
</evidence>
<feature type="transmembrane region" description="Helical" evidence="12">
    <location>
        <begin position="602"/>
        <end position="626"/>
    </location>
</feature>
<protein>
    <submittedName>
        <fullName evidence="15">Vomeronasal type-2 receptor 26-like</fullName>
    </submittedName>
</protein>
<dbReference type="InterPro" id="IPR009030">
    <property type="entry name" value="Growth_fac_rcpt_cys_sf"/>
</dbReference>
<keyword evidence="9" id="KW-0675">Receptor</keyword>
<evidence type="ECO:0000256" key="9">
    <source>
        <dbReference type="ARBA" id="ARBA00023170"/>
    </source>
</evidence>
<evidence type="ECO:0000256" key="12">
    <source>
        <dbReference type="SAM" id="Phobius"/>
    </source>
</evidence>
<dbReference type="Gene3D" id="2.10.50.30">
    <property type="entry name" value="GPCR, family 3, nine cysteines domain"/>
    <property type="match status" value="1"/>
</dbReference>
<evidence type="ECO:0000256" key="3">
    <source>
        <dbReference type="ARBA" id="ARBA00022475"/>
    </source>
</evidence>
<evidence type="ECO:0000256" key="11">
    <source>
        <dbReference type="ARBA" id="ARBA00023224"/>
    </source>
</evidence>
<dbReference type="PROSITE" id="PS50259">
    <property type="entry name" value="G_PROTEIN_RECEP_F3_4"/>
    <property type="match status" value="1"/>
</dbReference>
<dbReference type="PANTHER" id="PTHR24061">
    <property type="entry name" value="CALCIUM-SENSING RECEPTOR-RELATED"/>
    <property type="match status" value="1"/>
</dbReference>
<proteinExistence type="inferred from homology"/>